<evidence type="ECO:0000256" key="1">
    <source>
        <dbReference type="ARBA" id="ARBA00022737"/>
    </source>
</evidence>
<evidence type="ECO:0000313" key="3">
    <source>
        <dbReference type="EMBL" id="GGK11516.1"/>
    </source>
</evidence>
<evidence type="ECO:0000313" key="4">
    <source>
        <dbReference type="Proteomes" id="UP000647587"/>
    </source>
</evidence>
<dbReference type="Gene3D" id="1.25.40.20">
    <property type="entry name" value="Ankyrin repeat-containing domain"/>
    <property type="match status" value="1"/>
</dbReference>
<protein>
    <recommendedName>
        <fullName evidence="5">Ankyrin repeat domain-containing protein</fullName>
    </recommendedName>
</protein>
<sequence>MADDLAQIALNQEWRRLETQLLARPHSVEELTGALIGAVYCQNLEMTRQLLEAGANPNRSFDGSECPAMTTAVEQTWQSGLELLIAHGGDVNVRKYGGWTPLLHAVDTVADRARQVGTPVSLDLLRFLLAQGADPSVRDDQGLSAADVARLYHWEEAAQLLAKAEQGPRINP</sequence>
<dbReference type="SUPFAM" id="SSF48403">
    <property type="entry name" value="Ankyrin repeat"/>
    <property type="match status" value="1"/>
</dbReference>
<dbReference type="PANTHER" id="PTHR24201">
    <property type="entry name" value="ANK_REP_REGION DOMAIN-CONTAINING PROTEIN"/>
    <property type="match status" value="1"/>
</dbReference>
<dbReference type="Proteomes" id="UP000647587">
    <property type="component" value="Unassembled WGS sequence"/>
</dbReference>
<comment type="caution">
    <text evidence="3">The sequence shown here is derived from an EMBL/GenBank/DDBJ whole genome shotgun (WGS) entry which is preliminary data.</text>
</comment>
<dbReference type="RefSeq" id="WP_189003511.1">
    <property type="nucleotide sequence ID" value="NZ_BMPP01000001.1"/>
</dbReference>
<keyword evidence="1" id="KW-0677">Repeat</keyword>
<name>A0ABQ2EKX0_9DEIO</name>
<dbReference type="SMART" id="SM00248">
    <property type="entry name" value="ANK"/>
    <property type="match status" value="3"/>
</dbReference>
<evidence type="ECO:0008006" key="5">
    <source>
        <dbReference type="Google" id="ProtNLM"/>
    </source>
</evidence>
<dbReference type="InterPro" id="IPR050776">
    <property type="entry name" value="Ank_Repeat/CDKN_Inhibitor"/>
</dbReference>
<organism evidence="3 4">
    <name type="scientific">Deinococcus malanensis</name>
    <dbReference type="NCBI Taxonomy" id="1706855"/>
    <lineage>
        <taxon>Bacteria</taxon>
        <taxon>Thermotogati</taxon>
        <taxon>Deinococcota</taxon>
        <taxon>Deinococci</taxon>
        <taxon>Deinococcales</taxon>
        <taxon>Deinococcaceae</taxon>
        <taxon>Deinococcus</taxon>
    </lineage>
</organism>
<dbReference type="Pfam" id="PF12796">
    <property type="entry name" value="Ank_2"/>
    <property type="match status" value="1"/>
</dbReference>
<keyword evidence="2" id="KW-0040">ANK repeat</keyword>
<reference evidence="4" key="1">
    <citation type="journal article" date="2019" name="Int. J. Syst. Evol. Microbiol.">
        <title>The Global Catalogue of Microorganisms (GCM) 10K type strain sequencing project: providing services to taxonomists for standard genome sequencing and annotation.</title>
        <authorList>
            <consortium name="The Broad Institute Genomics Platform"/>
            <consortium name="The Broad Institute Genome Sequencing Center for Infectious Disease"/>
            <person name="Wu L."/>
            <person name="Ma J."/>
        </authorList>
    </citation>
    <scope>NUCLEOTIDE SEQUENCE [LARGE SCALE GENOMIC DNA]</scope>
    <source>
        <strain evidence="4">JCM 30331</strain>
    </source>
</reference>
<proteinExistence type="predicted"/>
<dbReference type="InterPro" id="IPR036770">
    <property type="entry name" value="Ankyrin_rpt-contain_sf"/>
</dbReference>
<dbReference type="InterPro" id="IPR002110">
    <property type="entry name" value="Ankyrin_rpt"/>
</dbReference>
<dbReference type="EMBL" id="BMPP01000001">
    <property type="protein sequence ID" value="GGK11516.1"/>
    <property type="molecule type" value="Genomic_DNA"/>
</dbReference>
<evidence type="ECO:0000256" key="2">
    <source>
        <dbReference type="ARBA" id="ARBA00023043"/>
    </source>
</evidence>
<accession>A0ABQ2EKX0</accession>
<keyword evidence="4" id="KW-1185">Reference proteome</keyword>
<dbReference type="PANTHER" id="PTHR24201:SF15">
    <property type="entry name" value="ANKYRIN REPEAT DOMAIN-CONTAINING PROTEIN 66"/>
    <property type="match status" value="1"/>
</dbReference>
<gene>
    <name evidence="3" type="ORF">GCM10008955_00930</name>
</gene>